<proteinExistence type="predicted"/>
<evidence type="ECO:0000256" key="1">
    <source>
        <dbReference type="SAM" id="MobiDB-lite"/>
    </source>
</evidence>
<sequence length="595" mass="64932">MFMHHDTVHGLWTALTQMYAHARNESRIFELYREISHASQTSFGLSVADYFGYLQTRWEELAQYEPLSDFPSDEAAFAIVDGDKRRRRLLPSPSLLESSPIVPDERAFAATSGRGRGRGTPRTGAIAEVELIPAALPDFKQLQLQIAQLQSHLGLATASQSFGPTAAIVAETPTALHGPDFEEDFWQGGYRCYDSATRHMYHSFDVTFLETVPFFLDSTPSPGSGSEILAADELIHPRPLPILEPPLSTPPPNGSLPPIASQDPGPRAQAPLPVSSPESGISPPLVSDIPPPRYPTRVCRPPSRFLLFNSTNHPIAQYMSYQGLSDSYKSFLSQVDSISIPGSVHEALQNPLWVSTMKAEMEALQHNRTWDLIALPKGERTVGFGGGGEVVVMGNANGREDGDGGGASGGVEEAAAGGIGALDDMAVPPHPQAHADLMGHSPPSSPRAAQSPLMFTPQVPVLPLQRPDEIHVPSHSWMQTATGYEDICSEQGIPTMITWSYDGTEVSVEGSWDNWKSRKPLQRSGKDFTLMKVLPSGVYQYRFIVDGQWRYAPDMPWAQDDTGNAYNILDLQSTTLGPIMAFTTFLIAMELALVT</sequence>
<keyword evidence="4" id="KW-1185">Reference proteome</keyword>
<dbReference type="Gene3D" id="2.60.40.10">
    <property type="entry name" value="Immunoglobulins"/>
    <property type="match status" value="1"/>
</dbReference>
<dbReference type="InterPro" id="IPR032640">
    <property type="entry name" value="AMPK1_CBM"/>
</dbReference>
<dbReference type="InterPro" id="IPR014756">
    <property type="entry name" value="Ig_E-set"/>
</dbReference>
<accession>A0A7J0FXC0</accession>
<dbReference type="EMBL" id="BJWL01000015">
    <property type="protein sequence ID" value="GFZ03342.1"/>
    <property type="molecule type" value="Genomic_DNA"/>
</dbReference>
<dbReference type="PANTHER" id="PTHR46316:SF2">
    <property type="entry name" value="SNF1-RELATED PROTEIN KINASE REGULATORY SUBUNIT BETA-2"/>
    <property type="match status" value="1"/>
</dbReference>
<dbReference type="GO" id="GO:0009507">
    <property type="term" value="C:chloroplast"/>
    <property type="evidence" value="ECO:0007669"/>
    <property type="project" value="UniProtKB-ARBA"/>
</dbReference>
<feature type="region of interest" description="Disordered" evidence="1">
    <location>
        <begin position="240"/>
        <end position="288"/>
    </location>
</feature>
<gene>
    <name evidence="3" type="ORF">Acr_15g0019500</name>
</gene>
<organism evidence="3 4">
    <name type="scientific">Actinidia rufa</name>
    <dbReference type="NCBI Taxonomy" id="165716"/>
    <lineage>
        <taxon>Eukaryota</taxon>
        <taxon>Viridiplantae</taxon>
        <taxon>Streptophyta</taxon>
        <taxon>Embryophyta</taxon>
        <taxon>Tracheophyta</taxon>
        <taxon>Spermatophyta</taxon>
        <taxon>Magnoliopsida</taxon>
        <taxon>eudicotyledons</taxon>
        <taxon>Gunneridae</taxon>
        <taxon>Pentapetalae</taxon>
        <taxon>asterids</taxon>
        <taxon>Ericales</taxon>
        <taxon>Actinidiaceae</taxon>
        <taxon>Actinidia</taxon>
    </lineage>
</organism>
<evidence type="ECO:0000313" key="3">
    <source>
        <dbReference type="EMBL" id="GFZ03342.1"/>
    </source>
</evidence>
<dbReference type="OrthoDB" id="531008at2759"/>
<dbReference type="AlphaFoldDB" id="A0A7J0FXC0"/>
<feature type="domain" description="AMP-activated protein kinase glycogen-binding" evidence="2">
    <location>
        <begin position="493"/>
        <end position="573"/>
    </location>
</feature>
<reference evidence="3 4" key="1">
    <citation type="submission" date="2019-07" db="EMBL/GenBank/DDBJ databases">
        <title>De Novo Assembly of kiwifruit Actinidia rufa.</title>
        <authorList>
            <person name="Sugita-Konishi S."/>
            <person name="Sato K."/>
            <person name="Mori E."/>
            <person name="Abe Y."/>
            <person name="Kisaki G."/>
            <person name="Hamano K."/>
            <person name="Suezawa K."/>
            <person name="Otani M."/>
            <person name="Fukuda T."/>
            <person name="Manabe T."/>
            <person name="Gomi K."/>
            <person name="Tabuchi M."/>
            <person name="Akimitsu K."/>
            <person name="Kataoka I."/>
        </authorList>
    </citation>
    <scope>NUCLEOTIDE SEQUENCE [LARGE SCALE GENOMIC DNA]</scope>
    <source>
        <strain evidence="4">cv. Fuchu</strain>
    </source>
</reference>
<dbReference type="InterPro" id="IPR043554">
    <property type="entry name" value="KINB"/>
</dbReference>
<dbReference type="SUPFAM" id="SSF81296">
    <property type="entry name" value="E set domains"/>
    <property type="match status" value="1"/>
</dbReference>
<dbReference type="CDD" id="cd02859">
    <property type="entry name" value="E_set_AMPKbeta_like_N"/>
    <property type="match status" value="1"/>
</dbReference>
<feature type="compositionally biased region" description="Pro residues" evidence="1">
    <location>
        <begin position="240"/>
        <end position="255"/>
    </location>
</feature>
<comment type="caution">
    <text evidence="3">The sequence shown here is derived from an EMBL/GenBank/DDBJ whole genome shotgun (WGS) entry which is preliminary data.</text>
</comment>
<dbReference type="Pfam" id="PF16561">
    <property type="entry name" value="AMPK1_CBM"/>
    <property type="match status" value="1"/>
</dbReference>
<protein>
    <submittedName>
        <fullName evidence="3">SNF1-related protein kinase regulatory subunit beta-2</fullName>
    </submittedName>
</protein>
<dbReference type="InterPro" id="IPR013783">
    <property type="entry name" value="Ig-like_fold"/>
</dbReference>
<evidence type="ECO:0000259" key="2">
    <source>
        <dbReference type="Pfam" id="PF16561"/>
    </source>
</evidence>
<dbReference type="Proteomes" id="UP000585474">
    <property type="component" value="Unassembled WGS sequence"/>
</dbReference>
<name>A0A7J0FXC0_9ERIC</name>
<dbReference type="PANTHER" id="PTHR46316">
    <property type="entry name" value="SNF1-RELATED PROTEIN KINASE REGULATORY SUBUNIT BETA-1"/>
    <property type="match status" value="1"/>
</dbReference>
<evidence type="ECO:0000313" key="4">
    <source>
        <dbReference type="Proteomes" id="UP000585474"/>
    </source>
</evidence>